<dbReference type="AlphaFoldDB" id="A0A1I5PAU3"/>
<keyword evidence="1" id="KW-0732">Signal</keyword>
<sequence length="148" mass="16066">MKKYSILVFLFVITFVMSCKKDDPTPTPTKTKTEIISAHSWQIKTALAFGVSVYEKGGTGNQRDFSKVVLNFKSDGTITGTDTDGISFNSAKWVFTSGETKITLSSLPISILNNVTFDITQLVEGNFDLSGTITYNGTAIPGVVKLIP</sequence>
<evidence type="ECO:0008006" key="4">
    <source>
        <dbReference type="Google" id="ProtNLM"/>
    </source>
</evidence>
<organism evidence="2 3">
    <name type="scientific">Pseudarcicella hirudinis</name>
    <dbReference type="NCBI Taxonomy" id="1079859"/>
    <lineage>
        <taxon>Bacteria</taxon>
        <taxon>Pseudomonadati</taxon>
        <taxon>Bacteroidota</taxon>
        <taxon>Cytophagia</taxon>
        <taxon>Cytophagales</taxon>
        <taxon>Flectobacillaceae</taxon>
        <taxon>Pseudarcicella</taxon>
    </lineage>
</organism>
<dbReference type="OrthoDB" id="955129at2"/>
<dbReference type="Proteomes" id="UP000199306">
    <property type="component" value="Unassembled WGS sequence"/>
</dbReference>
<protein>
    <recommendedName>
        <fullName evidence="4">Lipocalin-like domain-containing protein</fullName>
    </recommendedName>
</protein>
<name>A0A1I5PAU3_9BACT</name>
<dbReference type="PROSITE" id="PS51257">
    <property type="entry name" value="PROKAR_LIPOPROTEIN"/>
    <property type="match status" value="1"/>
</dbReference>
<feature type="signal peptide" evidence="1">
    <location>
        <begin position="1"/>
        <end position="21"/>
    </location>
</feature>
<evidence type="ECO:0000256" key="1">
    <source>
        <dbReference type="SAM" id="SignalP"/>
    </source>
</evidence>
<reference evidence="2 3" key="1">
    <citation type="submission" date="2016-10" db="EMBL/GenBank/DDBJ databases">
        <authorList>
            <person name="de Groot N.N."/>
        </authorList>
    </citation>
    <scope>NUCLEOTIDE SEQUENCE [LARGE SCALE GENOMIC DNA]</scope>
    <source>
        <strain evidence="3">E92,LMG 26720,CCM 7988</strain>
    </source>
</reference>
<proteinExistence type="predicted"/>
<feature type="chain" id="PRO_5011653490" description="Lipocalin-like domain-containing protein" evidence="1">
    <location>
        <begin position="22"/>
        <end position="148"/>
    </location>
</feature>
<accession>A0A1I5PAU3</accession>
<evidence type="ECO:0000313" key="3">
    <source>
        <dbReference type="Proteomes" id="UP000199306"/>
    </source>
</evidence>
<dbReference type="RefSeq" id="WP_143095152.1">
    <property type="nucleotide sequence ID" value="NZ_FOXH01000002.1"/>
</dbReference>
<dbReference type="EMBL" id="FOXH01000002">
    <property type="protein sequence ID" value="SFP31234.1"/>
    <property type="molecule type" value="Genomic_DNA"/>
</dbReference>
<keyword evidence="3" id="KW-1185">Reference proteome</keyword>
<gene>
    <name evidence="2" type="ORF">SAMN04515674_102379</name>
</gene>
<evidence type="ECO:0000313" key="2">
    <source>
        <dbReference type="EMBL" id="SFP31234.1"/>
    </source>
</evidence>